<dbReference type="Gene3D" id="1.20.120.310">
    <property type="entry name" value="ERV/ALR sulfhydryl oxidase domain"/>
    <property type="match status" value="1"/>
</dbReference>
<dbReference type="EC" id="1.8.3.2" evidence="6"/>
<name>A0A1E4RZ38_CYBJN</name>
<sequence length="129" mass="14917">ELGNAAWKLLHTILARYPENPSSEERSYLEQYIFYFGKVYPCGDCARHFAKLLKKYPPQTSSRQTAAVWGCHIHNKVNERLGHDLYDCSHIIEDYDCGCGEDEQLPDGTRSEGPNRLDFDIQQEQRQHG</sequence>
<dbReference type="EMBL" id="KV453934">
    <property type="protein sequence ID" value="ODV72532.1"/>
    <property type="molecule type" value="Genomic_DNA"/>
</dbReference>
<comment type="cofactor">
    <cofactor evidence="1 6">
        <name>FAD</name>
        <dbReference type="ChEBI" id="CHEBI:57692"/>
    </cofactor>
</comment>
<dbReference type="SUPFAM" id="SSF69000">
    <property type="entry name" value="FAD-dependent thiol oxidase"/>
    <property type="match status" value="1"/>
</dbReference>
<keyword evidence="10" id="KW-1185">Reference proteome</keyword>
<dbReference type="FunFam" id="1.20.120.310:FF:000002">
    <property type="entry name" value="Sulfhydryl oxidase"/>
    <property type="match status" value="1"/>
</dbReference>
<dbReference type="PANTHER" id="PTHR12645:SF1">
    <property type="entry name" value="FAD-LINKED SULFHYDRYL OXIDASE ERV2"/>
    <property type="match status" value="1"/>
</dbReference>
<feature type="non-terminal residue" evidence="9">
    <location>
        <position position="1"/>
    </location>
</feature>
<accession>A0A1E4RZ38</accession>
<feature type="domain" description="ERV/ALR sulfhydryl oxidase" evidence="8">
    <location>
        <begin position="1"/>
        <end position="95"/>
    </location>
</feature>
<feature type="region of interest" description="Disordered" evidence="7">
    <location>
        <begin position="103"/>
        <end position="129"/>
    </location>
</feature>
<evidence type="ECO:0000313" key="10">
    <source>
        <dbReference type="Proteomes" id="UP000094389"/>
    </source>
</evidence>
<dbReference type="OrthoDB" id="59470at2759"/>
<dbReference type="RefSeq" id="XP_020069571.1">
    <property type="nucleotide sequence ID" value="XM_020212850.1"/>
</dbReference>
<comment type="catalytic activity">
    <reaction evidence="6">
        <text>2 R'C(R)SH + O2 = R'C(R)S-S(R)CR' + H2O2</text>
        <dbReference type="Rhea" id="RHEA:17357"/>
        <dbReference type="ChEBI" id="CHEBI:15379"/>
        <dbReference type="ChEBI" id="CHEBI:16240"/>
        <dbReference type="ChEBI" id="CHEBI:16520"/>
        <dbReference type="ChEBI" id="CHEBI:17412"/>
        <dbReference type="EC" id="1.8.3.2"/>
    </reaction>
</comment>
<evidence type="ECO:0000256" key="6">
    <source>
        <dbReference type="RuleBase" id="RU371123"/>
    </source>
</evidence>
<dbReference type="GO" id="GO:0050660">
    <property type="term" value="F:flavin adenine dinucleotide binding"/>
    <property type="evidence" value="ECO:0007669"/>
    <property type="project" value="TreeGrafter"/>
</dbReference>
<feature type="compositionally biased region" description="Basic and acidic residues" evidence="7">
    <location>
        <begin position="109"/>
        <end position="129"/>
    </location>
</feature>
<organism evidence="9 10">
    <name type="scientific">Cyberlindnera jadinii (strain ATCC 18201 / CBS 1600 / BCRC 20928 / JCM 3617 / NBRC 0987 / NRRL Y-1542)</name>
    <name type="common">Torula yeast</name>
    <name type="synonym">Candida utilis</name>
    <dbReference type="NCBI Taxonomy" id="983966"/>
    <lineage>
        <taxon>Eukaryota</taxon>
        <taxon>Fungi</taxon>
        <taxon>Dikarya</taxon>
        <taxon>Ascomycota</taxon>
        <taxon>Saccharomycotina</taxon>
        <taxon>Saccharomycetes</taxon>
        <taxon>Phaffomycetales</taxon>
        <taxon>Phaffomycetaceae</taxon>
        <taxon>Cyberlindnera</taxon>
    </lineage>
</organism>
<evidence type="ECO:0000256" key="7">
    <source>
        <dbReference type="SAM" id="MobiDB-lite"/>
    </source>
</evidence>
<evidence type="ECO:0000256" key="3">
    <source>
        <dbReference type="ARBA" id="ARBA00022827"/>
    </source>
</evidence>
<keyword evidence="4 6" id="KW-0560">Oxidoreductase</keyword>
<proteinExistence type="predicted"/>
<evidence type="ECO:0000313" key="9">
    <source>
        <dbReference type="EMBL" id="ODV72532.1"/>
    </source>
</evidence>
<dbReference type="InterPro" id="IPR036774">
    <property type="entry name" value="ERV/ALR_sulphydryl_oxid_sf"/>
</dbReference>
<evidence type="ECO:0000256" key="1">
    <source>
        <dbReference type="ARBA" id="ARBA00001974"/>
    </source>
</evidence>
<dbReference type="InterPro" id="IPR017905">
    <property type="entry name" value="ERV/ALR_sulphydryl_oxidase"/>
</dbReference>
<keyword evidence="5" id="KW-1015">Disulfide bond</keyword>
<dbReference type="Pfam" id="PF04777">
    <property type="entry name" value="Evr1_Alr"/>
    <property type="match status" value="1"/>
</dbReference>
<keyword evidence="3 6" id="KW-0274">FAD</keyword>
<dbReference type="OMA" id="FALWMCQ"/>
<dbReference type="STRING" id="983966.A0A1E4RZ38"/>
<dbReference type="PANTHER" id="PTHR12645">
    <property type="entry name" value="ALR/ERV"/>
    <property type="match status" value="1"/>
</dbReference>
<evidence type="ECO:0000256" key="2">
    <source>
        <dbReference type="ARBA" id="ARBA00022630"/>
    </source>
</evidence>
<dbReference type="GeneID" id="30987246"/>
<dbReference type="Proteomes" id="UP000094389">
    <property type="component" value="Unassembled WGS sequence"/>
</dbReference>
<reference evidence="9 10" key="1">
    <citation type="journal article" date="2016" name="Proc. Natl. Acad. Sci. U.S.A.">
        <title>Comparative genomics of biotechnologically important yeasts.</title>
        <authorList>
            <person name="Riley R."/>
            <person name="Haridas S."/>
            <person name="Wolfe K.H."/>
            <person name="Lopes M.R."/>
            <person name="Hittinger C.T."/>
            <person name="Goeker M."/>
            <person name="Salamov A.A."/>
            <person name="Wisecaver J.H."/>
            <person name="Long T.M."/>
            <person name="Calvey C.H."/>
            <person name="Aerts A.L."/>
            <person name="Barry K.W."/>
            <person name="Choi C."/>
            <person name="Clum A."/>
            <person name="Coughlan A.Y."/>
            <person name="Deshpande S."/>
            <person name="Douglass A.P."/>
            <person name="Hanson S.J."/>
            <person name="Klenk H.-P."/>
            <person name="LaButti K.M."/>
            <person name="Lapidus A."/>
            <person name="Lindquist E.A."/>
            <person name="Lipzen A.M."/>
            <person name="Meier-Kolthoff J.P."/>
            <person name="Ohm R.A."/>
            <person name="Otillar R.P."/>
            <person name="Pangilinan J.L."/>
            <person name="Peng Y."/>
            <person name="Rokas A."/>
            <person name="Rosa C.A."/>
            <person name="Scheuner C."/>
            <person name="Sibirny A.A."/>
            <person name="Slot J.C."/>
            <person name="Stielow J.B."/>
            <person name="Sun H."/>
            <person name="Kurtzman C.P."/>
            <person name="Blackwell M."/>
            <person name="Grigoriev I.V."/>
            <person name="Jeffries T.W."/>
        </authorList>
    </citation>
    <scope>NUCLEOTIDE SEQUENCE [LARGE SCALE GENOMIC DNA]</scope>
    <source>
        <strain evidence="10">ATCC 18201 / CBS 1600 / BCRC 20928 / JCM 3617 / NBRC 0987 / NRRL Y-1542</strain>
    </source>
</reference>
<evidence type="ECO:0000259" key="8">
    <source>
        <dbReference type="PROSITE" id="PS51324"/>
    </source>
</evidence>
<evidence type="ECO:0000256" key="5">
    <source>
        <dbReference type="ARBA" id="ARBA00023157"/>
    </source>
</evidence>
<dbReference type="GO" id="GO:0005739">
    <property type="term" value="C:mitochondrion"/>
    <property type="evidence" value="ECO:0007669"/>
    <property type="project" value="TreeGrafter"/>
</dbReference>
<gene>
    <name evidence="9" type="ORF">CYBJADRAFT_129508</name>
</gene>
<dbReference type="InterPro" id="IPR039799">
    <property type="entry name" value="ALR/ERV"/>
</dbReference>
<keyword evidence="2 6" id="KW-0285">Flavoprotein</keyword>
<evidence type="ECO:0000256" key="4">
    <source>
        <dbReference type="ARBA" id="ARBA00023002"/>
    </source>
</evidence>
<protein>
    <recommendedName>
        <fullName evidence="6">Sulfhydryl oxidase</fullName>
        <ecNumber evidence="6">1.8.3.2</ecNumber>
    </recommendedName>
</protein>
<dbReference type="AlphaFoldDB" id="A0A1E4RZ38"/>
<dbReference type="GO" id="GO:0016971">
    <property type="term" value="F:flavin-dependent sulfhydryl oxidase activity"/>
    <property type="evidence" value="ECO:0007669"/>
    <property type="project" value="InterPro"/>
</dbReference>
<dbReference type="PROSITE" id="PS51324">
    <property type="entry name" value="ERV_ALR"/>
    <property type="match status" value="1"/>
</dbReference>